<organism evidence="1 2">
    <name type="scientific">Capsicum annuum</name>
    <name type="common">Capsicum pepper</name>
    <dbReference type="NCBI Taxonomy" id="4072"/>
    <lineage>
        <taxon>Eukaryota</taxon>
        <taxon>Viridiplantae</taxon>
        <taxon>Streptophyta</taxon>
        <taxon>Embryophyta</taxon>
        <taxon>Tracheophyta</taxon>
        <taxon>Spermatophyta</taxon>
        <taxon>Magnoliopsida</taxon>
        <taxon>eudicotyledons</taxon>
        <taxon>Gunneridae</taxon>
        <taxon>Pentapetalae</taxon>
        <taxon>asterids</taxon>
        <taxon>lamiids</taxon>
        <taxon>Solanales</taxon>
        <taxon>Solanaceae</taxon>
        <taxon>Solanoideae</taxon>
        <taxon>Capsiceae</taxon>
        <taxon>Capsicum</taxon>
    </lineage>
</organism>
<comment type="caution">
    <text evidence="1">The sequence shown here is derived from an EMBL/GenBank/DDBJ whole genome shotgun (WGS) entry which is preliminary data.</text>
</comment>
<dbReference type="Gramene" id="PHT70640">
    <property type="protein sequence ID" value="PHT70640"/>
    <property type="gene ID" value="T459_25744"/>
</dbReference>
<reference evidence="1 2" key="1">
    <citation type="journal article" date="2014" name="Nat. Genet.">
        <title>Genome sequence of the hot pepper provides insights into the evolution of pungency in Capsicum species.</title>
        <authorList>
            <person name="Kim S."/>
            <person name="Park M."/>
            <person name="Yeom S.I."/>
            <person name="Kim Y.M."/>
            <person name="Lee J.M."/>
            <person name="Lee H.A."/>
            <person name="Seo E."/>
            <person name="Choi J."/>
            <person name="Cheong K."/>
            <person name="Kim K.T."/>
            <person name="Jung K."/>
            <person name="Lee G.W."/>
            <person name="Oh S.K."/>
            <person name="Bae C."/>
            <person name="Kim S.B."/>
            <person name="Lee H.Y."/>
            <person name="Kim S.Y."/>
            <person name="Kim M.S."/>
            <person name="Kang B.C."/>
            <person name="Jo Y.D."/>
            <person name="Yang H.B."/>
            <person name="Jeong H.J."/>
            <person name="Kang W.H."/>
            <person name="Kwon J.K."/>
            <person name="Shin C."/>
            <person name="Lim J.Y."/>
            <person name="Park J.H."/>
            <person name="Huh J.H."/>
            <person name="Kim J.S."/>
            <person name="Kim B.D."/>
            <person name="Cohen O."/>
            <person name="Paran I."/>
            <person name="Suh M.C."/>
            <person name="Lee S.B."/>
            <person name="Kim Y.K."/>
            <person name="Shin Y."/>
            <person name="Noh S.J."/>
            <person name="Park J."/>
            <person name="Seo Y.S."/>
            <person name="Kwon S.Y."/>
            <person name="Kim H.A."/>
            <person name="Park J.M."/>
            <person name="Kim H.J."/>
            <person name="Choi S.B."/>
            <person name="Bosland P.W."/>
            <person name="Reeves G."/>
            <person name="Jo S.H."/>
            <person name="Lee B.W."/>
            <person name="Cho H.T."/>
            <person name="Choi H.S."/>
            <person name="Lee M.S."/>
            <person name="Yu Y."/>
            <person name="Do Choi Y."/>
            <person name="Park B.S."/>
            <person name="van Deynze A."/>
            <person name="Ashrafi H."/>
            <person name="Hill T."/>
            <person name="Kim W.T."/>
            <person name="Pai H.S."/>
            <person name="Ahn H.K."/>
            <person name="Yeam I."/>
            <person name="Giovannoni J.J."/>
            <person name="Rose J.K."/>
            <person name="Sorensen I."/>
            <person name="Lee S.J."/>
            <person name="Kim R.W."/>
            <person name="Choi I.Y."/>
            <person name="Choi B.S."/>
            <person name="Lim J.S."/>
            <person name="Lee Y.H."/>
            <person name="Choi D."/>
        </authorList>
    </citation>
    <scope>NUCLEOTIDE SEQUENCE [LARGE SCALE GENOMIC DNA]</scope>
    <source>
        <strain evidence="2">cv. CM334</strain>
    </source>
</reference>
<evidence type="ECO:0008006" key="3">
    <source>
        <dbReference type="Google" id="ProtNLM"/>
    </source>
</evidence>
<reference evidence="1 2" key="2">
    <citation type="journal article" date="2017" name="Genome Biol.">
        <title>New reference genome sequences of hot pepper reveal the massive evolution of plant disease-resistance genes by retroduplication.</title>
        <authorList>
            <person name="Kim S."/>
            <person name="Park J."/>
            <person name="Yeom S.I."/>
            <person name="Kim Y.M."/>
            <person name="Seo E."/>
            <person name="Kim K.T."/>
            <person name="Kim M.S."/>
            <person name="Lee J.M."/>
            <person name="Cheong K."/>
            <person name="Shin H.S."/>
            <person name="Kim S.B."/>
            <person name="Han K."/>
            <person name="Lee J."/>
            <person name="Park M."/>
            <person name="Lee H.A."/>
            <person name="Lee H.Y."/>
            <person name="Lee Y."/>
            <person name="Oh S."/>
            <person name="Lee J.H."/>
            <person name="Choi E."/>
            <person name="Choi E."/>
            <person name="Lee S.E."/>
            <person name="Jeon J."/>
            <person name="Kim H."/>
            <person name="Choi G."/>
            <person name="Song H."/>
            <person name="Lee J."/>
            <person name="Lee S.C."/>
            <person name="Kwon J.K."/>
            <person name="Lee H.Y."/>
            <person name="Koo N."/>
            <person name="Hong Y."/>
            <person name="Kim R.W."/>
            <person name="Kang W.H."/>
            <person name="Huh J.H."/>
            <person name="Kang B.C."/>
            <person name="Yang T.J."/>
            <person name="Lee Y.H."/>
            <person name="Bennetzen J.L."/>
            <person name="Choi D."/>
        </authorList>
    </citation>
    <scope>NUCLEOTIDE SEQUENCE [LARGE SCALE GENOMIC DNA]</scope>
    <source>
        <strain evidence="2">cv. CM334</strain>
    </source>
</reference>
<evidence type="ECO:0000313" key="2">
    <source>
        <dbReference type="Proteomes" id="UP000222542"/>
    </source>
</evidence>
<dbReference type="CDD" id="cd09272">
    <property type="entry name" value="RNase_HI_RT_Ty1"/>
    <property type="match status" value="1"/>
</dbReference>
<keyword evidence="2" id="KW-1185">Reference proteome</keyword>
<accession>A0A2G2YLN3</accession>
<dbReference type="Proteomes" id="UP000222542">
    <property type="component" value="Unassembled WGS sequence"/>
</dbReference>
<evidence type="ECO:0000313" key="1">
    <source>
        <dbReference type="EMBL" id="PHT70640.1"/>
    </source>
</evidence>
<sequence>MEILRDKEKCKLYLNQKRYIEKVLHRFNMQNVKPVSTLLAAHFKLSAMLSPKTNDERDYMYRVPYSRAIGSLMYGMFGRNKDGAIGYVDSDFAGDLDKRRSLIGYVFTIGGCAISWKATLQTTVALSTTEAEYMSITEACKEVIWLTVSSVTTPTKAFVVLDEIVPTAYFSQNSVKREIDVYNILCFLQDLTGGALVPVQGVDSPLYALEVFDLIVSLMGKISAQQANYIVTVASKIVWTTWALECLLTRCSLLNSGASTIVLLFECVIGHEVGPQSIRRRACRLDDYLPQFQFQVQSQYQTQFSSTDSELSDIVTQFSVELRSVLQN</sequence>
<protein>
    <recommendedName>
        <fullName evidence="3">Retrovirus-related Pol polyprotein from transposon TNT 1-94</fullName>
    </recommendedName>
</protein>
<dbReference type="PANTHER" id="PTHR11439">
    <property type="entry name" value="GAG-POL-RELATED RETROTRANSPOSON"/>
    <property type="match status" value="1"/>
</dbReference>
<name>A0A2G2YLN3_CAPAN</name>
<proteinExistence type="predicted"/>
<dbReference type="STRING" id="4072.A0A2G2YLN3"/>
<dbReference type="EMBL" id="AYRZ02000010">
    <property type="protein sequence ID" value="PHT70640.1"/>
    <property type="molecule type" value="Genomic_DNA"/>
</dbReference>
<dbReference type="AlphaFoldDB" id="A0A2G2YLN3"/>
<gene>
    <name evidence="1" type="ORF">T459_25744</name>
</gene>